<sequence>MKFSSSTLHTLALSLFLSGSDAFTSPSIHQVQKTSSTQLYIIGPMIRKMREEQAKKKMPMASDEEREGEAPGLRVGTGAWRWPPVWPYSEAEFTPKEDIEEPKNASPVTGLLAGNLPNPEEVEEEKKEKLDIMKYWQEDKADIKTEMDAAAVAKLKEHYSFYLKDGMSVLELGAAEESYLPDGLQLERHVGVGANQQLMNQNSALTESFVANLNDVIEERGVNSEEMKALGSDQFDAIIMANTVDFLTNPREVFRSAWYLLKPGGIMMVPFTNREAFKTKFERAQTKMWRDMNDDQHMWICGSFFQFSASDGWENLKGFDCSPEDAKSVDDNGLFSNLSGGKSMNMFVVQATKAFVDQEINEADPEKSFSSKMWLLPTLEERDKQLLAPRLARAFKTFTTEEQKVRVGENIEVLPKIYESLVKMDQFAFTFGMQAQLATDLITDPGYNGNDEQILALKMGLGLRTPSPDFWALVGQRTAAMVPEDKVNLLAHIIPRFGSGNPEQEEALQAFVAGLEPTFDVVRSKCPSMSEADVQLVGTELLAAEILQPGRSTKKEFALWVSSLKEEELTEMVATRKSYKEKAKAEMKQFQDERQAEQERIEEQRRKMIEQQKKAREERSMVFNPQTGKMEPVEQKKK</sequence>
<reference evidence="3 4" key="1">
    <citation type="journal article" date="2021" name="Sci. Rep.">
        <title>The genome of the diatom Chaetoceros tenuissimus carries an ancient integrated fragment of an extant virus.</title>
        <authorList>
            <person name="Hongo Y."/>
            <person name="Kimura K."/>
            <person name="Takaki Y."/>
            <person name="Yoshida Y."/>
            <person name="Baba S."/>
            <person name="Kobayashi G."/>
            <person name="Nagasaki K."/>
            <person name="Hano T."/>
            <person name="Tomaru Y."/>
        </authorList>
    </citation>
    <scope>NUCLEOTIDE SEQUENCE [LARGE SCALE GENOMIC DNA]</scope>
    <source>
        <strain evidence="3 4">NIES-3715</strain>
    </source>
</reference>
<organism evidence="3 4">
    <name type="scientific">Chaetoceros tenuissimus</name>
    <dbReference type="NCBI Taxonomy" id="426638"/>
    <lineage>
        <taxon>Eukaryota</taxon>
        <taxon>Sar</taxon>
        <taxon>Stramenopiles</taxon>
        <taxon>Ochrophyta</taxon>
        <taxon>Bacillariophyta</taxon>
        <taxon>Coscinodiscophyceae</taxon>
        <taxon>Chaetocerotophycidae</taxon>
        <taxon>Chaetocerotales</taxon>
        <taxon>Chaetocerotaceae</taxon>
        <taxon>Chaetoceros</taxon>
    </lineage>
</organism>
<evidence type="ECO:0000256" key="1">
    <source>
        <dbReference type="SAM" id="MobiDB-lite"/>
    </source>
</evidence>
<feature type="region of interest" description="Disordered" evidence="1">
    <location>
        <begin position="584"/>
        <end position="638"/>
    </location>
</feature>
<feature type="chain" id="PRO_5042009506" description="Methyltransferase type 11 domain-containing protein" evidence="2">
    <location>
        <begin position="23"/>
        <end position="638"/>
    </location>
</feature>
<feature type="region of interest" description="Disordered" evidence="1">
    <location>
        <begin position="98"/>
        <end position="123"/>
    </location>
</feature>
<dbReference type="SUPFAM" id="SSF53335">
    <property type="entry name" value="S-adenosyl-L-methionine-dependent methyltransferases"/>
    <property type="match status" value="1"/>
</dbReference>
<evidence type="ECO:0000256" key="2">
    <source>
        <dbReference type="SAM" id="SignalP"/>
    </source>
</evidence>
<evidence type="ECO:0000313" key="4">
    <source>
        <dbReference type="Proteomes" id="UP001054902"/>
    </source>
</evidence>
<dbReference type="Gene3D" id="3.40.50.150">
    <property type="entry name" value="Vaccinia Virus protein VP39"/>
    <property type="match status" value="1"/>
</dbReference>
<dbReference type="EMBL" id="BLLK01000056">
    <property type="protein sequence ID" value="GFH56753.1"/>
    <property type="molecule type" value="Genomic_DNA"/>
</dbReference>
<dbReference type="PANTHER" id="PTHR43036:SF2">
    <property type="entry name" value="OS04G0481300 PROTEIN"/>
    <property type="match status" value="1"/>
</dbReference>
<dbReference type="Proteomes" id="UP001054902">
    <property type="component" value="Unassembled WGS sequence"/>
</dbReference>
<keyword evidence="4" id="KW-1185">Reference proteome</keyword>
<dbReference type="CDD" id="cd02440">
    <property type="entry name" value="AdoMet_MTases"/>
    <property type="match status" value="1"/>
</dbReference>
<proteinExistence type="predicted"/>
<feature type="signal peptide" evidence="2">
    <location>
        <begin position="1"/>
        <end position="22"/>
    </location>
</feature>
<protein>
    <recommendedName>
        <fullName evidence="5">Methyltransferase type 11 domain-containing protein</fullName>
    </recommendedName>
</protein>
<evidence type="ECO:0008006" key="5">
    <source>
        <dbReference type="Google" id="ProtNLM"/>
    </source>
</evidence>
<comment type="caution">
    <text evidence="3">The sequence shown here is derived from an EMBL/GenBank/DDBJ whole genome shotgun (WGS) entry which is preliminary data.</text>
</comment>
<dbReference type="InterPro" id="IPR029063">
    <property type="entry name" value="SAM-dependent_MTases_sf"/>
</dbReference>
<dbReference type="Pfam" id="PF13489">
    <property type="entry name" value="Methyltransf_23"/>
    <property type="match status" value="1"/>
</dbReference>
<feature type="compositionally biased region" description="Basic and acidic residues" evidence="1">
    <location>
        <begin position="584"/>
        <end position="620"/>
    </location>
</feature>
<keyword evidence="2" id="KW-0732">Signal</keyword>
<gene>
    <name evidence="3" type="ORF">CTEN210_13229</name>
</gene>
<evidence type="ECO:0000313" key="3">
    <source>
        <dbReference type="EMBL" id="GFH56753.1"/>
    </source>
</evidence>
<dbReference type="PANTHER" id="PTHR43036">
    <property type="entry name" value="OSJNBB0011N17.9 PROTEIN"/>
    <property type="match status" value="1"/>
</dbReference>
<name>A0AAD3D2X7_9STRA</name>
<dbReference type="AlphaFoldDB" id="A0AAD3D2X7"/>
<accession>A0AAD3D2X7</accession>